<organism evidence="1 2">
    <name type="scientific">Favolaschia claudopus</name>
    <dbReference type="NCBI Taxonomy" id="2862362"/>
    <lineage>
        <taxon>Eukaryota</taxon>
        <taxon>Fungi</taxon>
        <taxon>Dikarya</taxon>
        <taxon>Basidiomycota</taxon>
        <taxon>Agaricomycotina</taxon>
        <taxon>Agaricomycetes</taxon>
        <taxon>Agaricomycetidae</taxon>
        <taxon>Agaricales</taxon>
        <taxon>Marasmiineae</taxon>
        <taxon>Mycenaceae</taxon>
        <taxon>Favolaschia</taxon>
    </lineage>
</organism>
<dbReference type="EMBL" id="JAWWNJ010000336">
    <property type="protein sequence ID" value="KAK6964709.1"/>
    <property type="molecule type" value="Genomic_DNA"/>
</dbReference>
<comment type="caution">
    <text evidence="1">The sequence shown here is derived from an EMBL/GenBank/DDBJ whole genome shotgun (WGS) entry which is preliminary data.</text>
</comment>
<keyword evidence="2" id="KW-1185">Reference proteome</keyword>
<evidence type="ECO:0000313" key="2">
    <source>
        <dbReference type="Proteomes" id="UP001362999"/>
    </source>
</evidence>
<dbReference type="Gene3D" id="3.80.10.10">
    <property type="entry name" value="Ribonuclease Inhibitor"/>
    <property type="match status" value="1"/>
</dbReference>
<reference evidence="1 2" key="1">
    <citation type="journal article" date="2024" name="J Genomics">
        <title>Draft genome sequencing and assembly of Favolaschia claudopus CIRM-BRFM 2984 isolated from oak limbs.</title>
        <authorList>
            <person name="Navarro D."/>
            <person name="Drula E."/>
            <person name="Chaduli D."/>
            <person name="Cazenave R."/>
            <person name="Ahrendt S."/>
            <person name="Wang J."/>
            <person name="Lipzen A."/>
            <person name="Daum C."/>
            <person name="Barry K."/>
            <person name="Grigoriev I.V."/>
            <person name="Favel A."/>
            <person name="Rosso M.N."/>
            <person name="Martin F."/>
        </authorList>
    </citation>
    <scope>NUCLEOTIDE SEQUENCE [LARGE SCALE GENOMIC DNA]</scope>
    <source>
        <strain evidence="1 2">CIRM-BRFM 2984</strain>
    </source>
</reference>
<sequence length="471" mass="52798">MLPNVNELRQRLMDLDATIAHHEGIVEGLKQDRDIVFSQLSASVSYPILMLPNEITAEIFNWCYVSGLRLAPSTAPMLLTRICHAWRELAFSIPALWHKIDEVELTDPVDDADFIATWFSRAGALPLSLGMIYPEHLESHHLQSLLHCHAQRWQSLDVAAHVDTLLELDNSKPFPGLVELSLASLGQHEQDLSQVEAFRHTPSLRRLSIDTLPPSLLDLPWTQLTKTTFRFISIAECLSFLRLATSLSEFYRTGIPEDEEGDVESVIGRAPFCHDSLDSLLVSVSSGAESILHFLTVPRLKTLELQGGWETCTQLDTGRLAVPFFSRTCSTLLSLKFPMPPSLPVHWFQLLPNLTTLELVYPAEPLSVVGAIRALNRGTTPDLLPKLRGLVISRCGSNRVDKDLLEVLESRCDAGDVQHGRLESFSLFWPQSEIFDDGVFRLPLLNVGRLRRLAARGMRIHIGTSTQNSFY</sequence>
<proteinExistence type="predicted"/>
<dbReference type="PANTHER" id="PTHR38926">
    <property type="entry name" value="F-BOX DOMAIN CONTAINING PROTEIN, EXPRESSED"/>
    <property type="match status" value="1"/>
</dbReference>
<protein>
    <submittedName>
        <fullName evidence="1">F-box domain-containing protein</fullName>
    </submittedName>
</protein>
<dbReference type="InterPro" id="IPR032675">
    <property type="entry name" value="LRR_dom_sf"/>
</dbReference>
<dbReference type="PANTHER" id="PTHR38926:SF5">
    <property type="entry name" value="F-BOX AND LEUCINE-RICH REPEAT PROTEIN 6"/>
    <property type="match status" value="1"/>
</dbReference>
<dbReference type="AlphaFoldDB" id="A0AAV9Z073"/>
<gene>
    <name evidence="1" type="ORF">R3P38DRAFT_3158982</name>
</gene>
<name>A0AAV9Z073_9AGAR</name>
<dbReference type="Gene3D" id="1.20.1280.50">
    <property type="match status" value="1"/>
</dbReference>
<accession>A0AAV9Z073</accession>
<evidence type="ECO:0000313" key="1">
    <source>
        <dbReference type="EMBL" id="KAK6964709.1"/>
    </source>
</evidence>
<dbReference type="Proteomes" id="UP001362999">
    <property type="component" value="Unassembled WGS sequence"/>
</dbReference>